<dbReference type="UniPathway" id="UPA00121">
    <property type="reaction ID" value="UER00345"/>
</dbReference>
<gene>
    <name evidence="12" type="ORF">BAA01_08935</name>
</gene>
<dbReference type="GO" id="GO:0005737">
    <property type="term" value="C:cytoplasm"/>
    <property type="evidence" value="ECO:0007669"/>
    <property type="project" value="TreeGrafter"/>
</dbReference>
<evidence type="ECO:0000256" key="6">
    <source>
        <dbReference type="ARBA" id="ARBA00023222"/>
    </source>
</evidence>
<dbReference type="PIRSF" id="PIRSF001500">
    <property type="entry name" value="Chor_mut_pdt_Ppr"/>
    <property type="match status" value="1"/>
</dbReference>
<dbReference type="Proteomes" id="UP000196475">
    <property type="component" value="Unassembled WGS sequence"/>
</dbReference>
<reference evidence="13" key="1">
    <citation type="submission" date="2016-06" db="EMBL/GenBank/DDBJ databases">
        <authorList>
            <person name="Nascimento L."/>
            <person name="Pereira R.V."/>
            <person name="Martins L.F."/>
            <person name="Quaggio R.B."/>
            <person name="Silva A.M."/>
            <person name="Setubal J.C."/>
        </authorList>
    </citation>
    <scope>NUCLEOTIDE SEQUENCE [LARGE SCALE GENOMIC DNA]</scope>
</reference>
<comment type="pathway">
    <text evidence="1">Amino-acid biosynthesis; L-phenylalanine biosynthesis; phenylpyruvate from prephenate: step 1/1.</text>
</comment>
<evidence type="ECO:0000256" key="2">
    <source>
        <dbReference type="ARBA" id="ARBA00013147"/>
    </source>
</evidence>
<proteinExistence type="predicted"/>
<dbReference type="EC" id="4.2.1.51" evidence="2"/>
<evidence type="ECO:0000313" key="12">
    <source>
        <dbReference type="EMBL" id="OUM87189.1"/>
    </source>
</evidence>
<evidence type="ECO:0000256" key="7">
    <source>
        <dbReference type="ARBA" id="ARBA00023239"/>
    </source>
</evidence>
<evidence type="ECO:0000313" key="13">
    <source>
        <dbReference type="Proteomes" id="UP000196475"/>
    </source>
</evidence>
<evidence type="ECO:0000256" key="8">
    <source>
        <dbReference type="ARBA" id="ARBA00047848"/>
    </source>
</evidence>
<accession>A0A1Y3PS93</accession>
<keyword evidence="5" id="KW-0057">Aromatic amino acid biosynthesis</keyword>
<evidence type="ECO:0000256" key="1">
    <source>
        <dbReference type="ARBA" id="ARBA00004741"/>
    </source>
</evidence>
<comment type="caution">
    <text evidence="12">The sequence shown here is derived from an EMBL/GenBank/DDBJ whole genome shotgun (WGS) entry which is preliminary data.</text>
</comment>
<feature type="domain" description="ACT" evidence="11">
    <location>
        <begin position="200"/>
        <end position="277"/>
    </location>
</feature>
<dbReference type="PANTHER" id="PTHR21022">
    <property type="entry name" value="PREPHENATE DEHYDRATASE P PROTEIN"/>
    <property type="match status" value="1"/>
</dbReference>
<sequence>MNERRFAFLGPQGSFSEEAARFFFSPEQLIPFRSIPDCLEAVWDGKLTGAVVPIENSIEGSVNMTLDWLIDHQELSITAELTMPIEQQIMGSRHWDPEAVERIYSHPQAVAQCRRFLRESFPAAELVYTNSTSEAALHVSQHPDEPWLAIGTRLAAELYGLQIIREAAQDYPDNRTSFIVVSRTDDWLRRSGKEPVKSSLVVFLPEDYPGALYQVLAAFAWRKLNLTRLVSRPTKRKLGTYHFFMDVEQHAESVLLQGVISEIQALGCGVSLLGSYPCFRK</sequence>
<dbReference type="NCBIfam" id="NF008865">
    <property type="entry name" value="PRK11898.1"/>
    <property type="match status" value="1"/>
</dbReference>
<evidence type="ECO:0000259" key="11">
    <source>
        <dbReference type="PROSITE" id="PS51671"/>
    </source>
</evidence>
<dbReference type="FunFam" id="3.40.190.10:FF:000064">
    <property type="entry name" value="Prephenate dehydratase"/>
    <property type="match status" value="1"/>
</dbReference>
<keyword evidence="4" id="KW-0028">Amino-acid biosynthesis</keyword>
<evidence type="ECO:0000256" key="9">
    <source>
        <dbReference type="PIRSR" id="PIRSR001500-2"/>
    </source>
</evidence>
<dbReference type="GO" id="GO:0009094">
    <property type="term" value="P:L-phenylalanine biosynthetic process"/>
    <property type="evidence" value="ECO:0007669"/>
    <property type="project" value="UniProtKB-UniPathway"/>
</dbReference>
<evidence type="ECO:0000259" key="10">
    <source>
        <dbReference type="PROSITE" id="PS51171"/>
    </source>
</evidence>
<dbReference type="SUPFAM" id="SSF53850">
    <property type="entry name" value="Periplasmic binding protein-like II"/>
    <property type="match status" value="1"/>
</dbReference>
<dbReference type="Pfam" id="PF00800">
    <property type="entry name" value="PDT"/>
    <property type="match status" value="1"/>
</dbReference>
<dbReference type="SUPFAM" id="SSF55021">
    <property type="entry name" value="ACT-like"/>
    <property type="match status" value="1"/>
</dbReference>
<dbReference type="GO" id="GO:0004664">
    <property type="term" value="F:prephenate dehydratase activity"/>
    <property type="evidence" value="ECO:0007669"/>
    <property type="project" value="UniProtKB-EC"/>
</dbReference>
<comment type="catalytic activity">
    <reaction evidence="8">
        <text>prephenate + H(+) = 3-phenylpyruvate + CO2 + H2O</text>
        <dbReference type="Rhea" id="RHEA:21648"/>
        <dbReference type="ChEBI" id="CHEBI:15377"/>
        <dbReference type="ChEBI" id="CHEBI:15378"/>
        <dbReference type="ChEBI" id="CHEBI:16526"/>
        <dbReference type="ChEBI" id="CHEBI:18005"/>
        <dbReference type="ChEBI" id="CHEBI:29934"/>
        <dbReference type="EC" id="4.2.1.51"/>
    </reaction>
</comment>
<keyword evidence="7" id="KW-0456">Lyase</keyword>
<name>A0A1Y3PS93_9BACI</name>
<dbReference type="PROSITE" id="PS51171">
    <property type="entry name" value="PREPHENATE_DEHYDR_3"/>
    <property type="match status" value="1"/>
</dbReference>
<dbReference type="CDD" id="cd04905">
    <property type="entry name" value="ACT_CM-PDT"/>
    <property type="match status" value="1"/>
</dbReference>
<evidence type="ECO:0000256" key="4">
    <source>
        <dbReference type="ARBA" id="ARBA00022605"/>
    </source>
</evidence>
<dbReference type="CDD" id="cd13633">
    <property type="entry name" value="PBP2_Sa-PDT_like"/>
    <property type="match status" value="1"/>
</dbReference>
<protein>
    <recommendedName>
        <fullName evidence="3">Prephenate dehydratase</fullName>
        <ecNumber evidence="2">4.2.1.51</ecNumber>
    </recommendedName>
</protein>
<dbReference type="PROSITE" id="PS51671">
    <property type="entry name" value="ACT"/>
    <property type="match status" value="1"/>
</dbReference>
<dbReference type="EMBL" id="LZRT01000079">
    <property type="protein sequence ID" value="OUM87189.1"/>
    <property type="molecule type" value="Genomic_DNA"/>
</dbReference>
<dbReference type="FunFam" id="3.40.190.10:FF:000034">
    <property type="entry name" value="Chorismate mutase/prephenate dehydratase"/>
    <property type="match status" value="1"/>
</dbReference>
<dbReference type="InterPro" id="IPR002912">
    <property type="entry name" value="ACT_dom"/>
</dbReference>
<dbReference type="Gene3D" id="3.30.70.260">
    <property type="match status" value="1"/>
</dbReference>
<dbReference type="InterPro" id="IPR001086">
    <property type="entry name" value="Preph_deHydtase"/>
</dbReference>
<evidence type="ECO:0000256" key="3">
    <source>
        <dbReference type="ARBA" id="ARBA00021872"/>
    </source>
</evidence>
<dbReference type="InterPro" id="IPR045865">
    <property type="entry name" value="ACT-like_dom_sf"/>
</dbReference>
<evidence type="ECO:0000256" key="5">
    <source>
        <dbReference type="ARBA" id="ARBA00023141"/>
    </source>
</evidence>
<dbReference type="InterPro" id="IPR008242">
    <property type="entry name" value="Chor_mutase/pphenate_deHydtase"/>
</dbReference>
<feature type="domain" description="Prephenate dehydratase" evidence="10">
    <location>
        <begin position="5"/>
        <end position="183"/>
    </location>
</feature>
<organism evidence="12 13">
    <name type="scientific">Bacillus thermozeamaize</name>
    <dbReference type="NCBI Taxonomy" id="230954"/>
    <lineage>
        <taxon>Bacteria</taxon>
        <taxon>Bacillati</taxon>
        <taxon>Bacillota</taxon>
        <taxon>Bacilli</taxon>
        <taxon>Bacillales</taxon>
        <taxon>Bacillaceae</taxon>
        <taxon>Bacillus</taxon>
    </lineage>
</organism>
<feature type="site" description="Essential for prephenate dehydratase activity" evidence="9">
    <location>
        <position position="176"/>
    </location>
</feature>
<dbReference type="AlphaFoldDB" id="A0A1Y3PS93"/>
<dbReference type="Gene3D" id="3.40.190.10">
    <property type="entry name" value="Periplasmic binding protein-like II"/>
    <property type="match status" value="2"/>
</dbReference>
<keyword evidence="6" id="KW-0584">Phenylalanine biosynthesis</keyword>
<dbReference type="PANTHER" id="PTHR21022:SF19">
    <property type="entry name" value="PREPHENATE DEHYDRATASE-RELATED"/>
    <property type="match status" value="1"/>
</dbReference>